<feature type="transmembrane region" description="Helical" evidence="1">
    <location>
        <begin position="6"/>
        <end position="25"/>
    </location>
</feature>
<dbReference type="AlphaFoldDB" id="A0A6J7D3I1"/>
<evidence type="ECO:0000313" key="3">
    <source>
        <dbReference type="EMBL" id="CAB4764496.1"/>
    </source>
</evidence>
<feature type="transmembrane region" description="Helical" evidence="1">
    <location>
        <begin position="102"/>
        <end position="123"/>
    </location>
</feature>
<keyword evidence="1" id="KW-0472">Membrane</keyword>
<dbReference type="InterPro" id="IPR006750">
    <property type="entry name" value="YdcZ"/>
</dbReference>
<feature type="transmembrane region" description="Helical" evidence="1">
    <location>
        <begin position="200"/>
        <end position="219"/>
    </location>
</feature>
<dbReference type="Pfam" id="PF04657">
    <property type="entry name" value="DMT_YdcZ"/>
    <property type="match status" value="2"/>
</dbReference>
<proteinExistence type="predicted"/>
<feature type="transmembrane region" description="Helical" evidence="1">
    <location>
        <begin position="254"/>
        <end position="272"/>
    </location>
</feature>
<accession>A0A6J7D3I1</accession>
<name>A0A6J7D3I1_9ZZZZ</name>
<protein>
    <submittedName>
        <fullName evidence="4">Unannotated protein</fullName>
    </submittedName>
</protein>
<evidence type="ECO:0000313" key="2">
    <source>
        <dbReference type="EMBL" id="CAB4590403.1"/>
    </source>
</evidence>
<evidence type="ECO:0000256" key="1">
    <source>
        <dbReference type="SAM" id="Phobius"/>
    </source>
</evidence>
<feature type="transmembrane region" description="Helical" evidence="1">
    <location>
        <begin position="169"/>
        <end position="188"/>
    </location>
</feature>
<feature type="transmembrane region" description="Helical" evidence="1">
    <location>
        <begin position="129"/>
        <end position="148"/>
    </location>
</feature>
<evidence type="ECO:0000313" key="4">
    <source>
        <dbReference type="EMBL" id="CAB4865397.1"/>
    </source>
</evidence>
<reference evidence="4" key="1">
    <citation type="submission" date="2020-05" db="EMBL/GenBank/DDBJ databases">
        <authorList>
            <person name="Chiriac C."/>
            <person name="Salcher M."/>
            <person name="Ghai R."/>
            <person name="Kavagutti S V."/>
        </authorList>
    </citation>
    <scope>NUCLEOTIDE SEQUENCE</scope>
</reference>
<dbReference type="GO" id="GO:0005886">
    <property type="term" value="C:plasma membrane"/>
    <property type="evidence" value="ECO:0007669"/>
    <property type="project" value="TreeGrafter"/>
</dbReference>
<dbReference type="EMBL" id="CAFBLG010000054">
    <property type="protein sequence ID" value="CAB4865397.1"/>
    <property type="molecule type" value="Genomic_DNA"/>
</dbReference>
<sequence>MGDSLEAALVSFGSGLIFVSLISAFKKDVRAGFTDIFKAVKDKSLSSWRLGAGVLGASFVAMQTHVVPIAGVALFTVASLAGQAAISLWVDHTGLMGSGKNLVTIRRVLAAVITVLAVIVSAWDRFSMSDFSILAILLAIFAGGLVGVQRALNGQINFYSKRSFATSQLNFITGTSFLLLLLIIRSIFTDHSIMNFTTGPWWMFIGGSIGVVYIAFSAAAVQQLGVLDFTLFSVGGMLVGSLLIDLVAPTAGTVISWYLIAGILITYLGVIANGQTRRSRR</sequence>
<feature type="transmembrane region" description="Helical" evidence="1">
    <location>
        <begin position="69"/>
        <end position="90"/>
    </location>
</feature>
<dbReference type="EMBL" id="CAEZUC010000074">
    <property type="protein sequence ID" value="CAB4590403.1"/>
    <property type="molecule type" value="Genomic_DNA"/>
</dbReference>
<feature type="transmembrane region" description="Helical" evidence="1">
    <location>
        <begin position="46"/>
        <end position="63"/>
    </location>
</feature>
<keyword evidence="1" id="KW-1133">Transmembrane helix</keyword>
<organism evidence="4">
    <name type="scientific">freshwater metagenome</name>
    <dbReference type="NCBI Taxonomy" id="449393"/>
    <lineage>
        <taxon>unclassified sequences</taxon>
        <taxon>metagenomes</taxon>
        <taxon>ecological metagenomes</taxon>
    </lineage>
</organism>
<dbReference type="PANTHER" id="PTHR34821:SF2">
    <property type="entry name" value="INNER MEMBRANE PROTEIN YDCZ"/>
    <property type="match status" value="1"/>
</dbReference>
<feature type="transmembrane region" description="Helical" evidence="1">
    <location>
        <begin position="226"/>
        <end position="248"/>
    </location>
</feature>
<dbReference type="PANTHER" id="PTHR34821">
    <property type="entry name" value="INNER MEMBRANE PROTEIN YDCZ"/>
    <property type="match status" value="1"/>
</dbReference>
<dbReference type="EMBL" id="CAEZZO010000033">
    <property type="protein sequence ID" value="CAB4764496.1"/>
    <property type="molecule type" value="Genomic_DNA"/>
</dbReference>
<gene>
    <name evidence="2" type="ORF">UFOPK1776_00580</name>
    <name evidence="3" type="ORF">UFOPK2886_00349</name>
    <name evidence="4" type="ORF">UFOPK3295_00654</name>
</gene>
<keyword evidence="1" id="KW-0812">Transmembrane</keyword>